<dbReference type="EMBL" id="LGUG01000004">
    <property type="protein sequence ID" value="KON97538.1"/>
    <property type="molecule type" value="Genomic_DNA"/>
</dbReference>
<evidence type="ECO:0000256" key="7">
    <source>
        <dbReference type="SAM" id="Phobius"/>
    </source>
</evidence>
<keyword evidence="5 7" id="KW-1133">Transmembrane helix</keyword>
<evidence type="ECO:0000256" key="3">
    <source>
        <dbReference type="ARBA" id="ARBA00022475"/>
    </source>
</evidence>
<evidence type="ECO:0000256" key="6">
    <source>
        <dbReference type="ARBA" id="ARBA00023136"/>
    </source>
</evidence>
<dbReference type="Proteomes" id="UP000037269">
    <property type="component" value="Unassembled WGS sequence"/>
</dbReference>
<evidence type="ECO:0000256" key="4">
    <source>
        <dbReference type="ARBA" id="ARBA00022692"/>
    </source>
</evidence>
<dbReference type="Pfam" id="PF07690">
    <property type="entry name" value="MFS_1"/>
    <property type="match status" value="1"/>
</dbReference>
<dbReference type="InterPro" id="IPR020846">
    <property type="entry name" value="MFS_dom"/>
</dbReference>
<keyword evidence="11" id="KW-1185">Reference proteome</keyword>
<keyword evidence="6 7" id="KW-0472">Membrane</keyword>
<keyword evidence="4 7" id="KW-0812">Transmembrane</keyword>
<dbReference type="AlphaFoldDB" id="A0A0M0H640"/>
<dbReference type="Gene3D" id="1.20.1250.20">
    <property type="entry name" value="MFS general substrate transporter like domains"/>
    <property type="match status" value="1"/>
</dbReference>
<dbReference type="Proteomes" id="UP000182836">
    <property type="component" value="Unassembled WGS sequence"/>
</dbReference>
<sequence>MIMNFSARILLFATFLMNLGTFAVYTFLAIYLSNILQFSALQVGSVLTVLMLTSRILPFFCGSFADIIGYPNSMMYGMIVRALGFFSFSFASSFEGTIVSAALTGLGTALYEPAVGAFFSQQDEKEQKRLFTYFNQSLNAGAIVGPLAGGILIQIGASLPFLFGSVIYLIVSLLIFAYRRQLTVKTFSNNSIKNNMVNTLKDKSFLYFNFTMILFWVMYSQLTVMFPLMMYKITHSQADVSFLVTANSVCGLLIMFLLRRLFEIHEPMILIIRGMIIMAVGLFFTWIFPDKWWLMFCVILFTIGETLVLPASDIKVSLYSRGKASGSYFGLSKISFGIGASIGSFFGPILFELDKWDGLPWLLISLLGLFGSLLMAYLKQKEIYPVHDSSANSTPPSS</sequence>
<proteinExistence type="predicted"/>
<evidence type="ECO:0000313" key="9">
    <source>
        <dbReference type="EMBL" id="KON97538.1"/>
    </source>
</evidence>
<comment type="subcellular location">
    <subcellularLocation>
        <location evidence="1">Cell membrane</location>
        <topology evidence="1">Multi-pass membrane protein</topology>
    </subcellularLocation>
</comment>
<dbReference type="InterPro" id="IPR011701">
    <property type="entry name" value="MFS"/>
</dbReference>
<dbReference type="PANTHER" id="PTHR23517">
    <property type="entry name" value="RESISTANCE PROTEIN MDTM, PUTATIVE-RELATED-RELATED"/>
    <property type="match status" value="1"/>
</dbReference>
<evidence type="ECO:0000313" key="11">
    <source>
        <dbReference type="Proteomes" id="UP000037269"/>
    </source>
</evidence>
<evidence type="ECO:0000256" key="1">
    <source>
        <dbReference type="ARBA" id="ARBA00004651"/>
    </source>
</evidence>
<accession>A0A0M0H640</accession>
<feature type="transmembrane region" description="Helical" evidence="7">
    <location>
        <begin position="131"/>
        <end position="153"/>
    </location>
</feature>
<dbReference type="InterPro" id="IPR050171">
    <property type="entry name" value="MFS_Transporters"/>
</dbReference>
<reference evidence="9 11" key="1">
    <citation type="submission" date="2015-07" db="EMBL/GenBank/DDBJ databases">
        <title>Fjat-14205 dsm 2895.</title>
        <authorList>
            <person name="Liu B."/>
            <person name="Wang J."/>
            <person name="Zhu Y."/>
            <person name="Liu G."/>
            <person name="Chen Q."/>
            <person name="Chen Z."/>
            <person name="Lan J."/>
            <person name="Che J."/>
            <person name="Ge C."/>
            <person name="Shi H."/>
            <person name="Pan Z."/>
            <person name="Liu X."/>
        </authorList>
    </citation>
    <scope>NUCLEOTIDE SEQUENCE [LARGE SCALE GENOMIC DNA]</scope>
    <source>
        <strain evidence="9 11">DSM 2895</strain>
    </source>
</reference>
<dbReference type="PANTHER" id="PTHR23517:SF2">
    <property type="entry name" value="MULTIDRUG RESISTANCE PROTEIN MDTH"/>
    <property type="match status" value="1"/>
</dbReference>
<organism evidence="9 11">
    <name type="scientific">Aneurinibacillus migulanus</name>
    <name type="common">Bacillus migulanus</name>
    <dbReference type="NCBI Taxonomy" id="47500"/>
    <lineage>
        <taxon>Bacteria</taxon>
        <taxon>Bacillati</taxon>
        <taxon>Bacillota</taxon>
        <taxon>Bacilli</taxon>
        <taxon>Bacillales</taxon>
        <taxon>Paenibacillaceae</taxon>
        <taxon>Aneurinibacillus group</taxon>
        <taxon>Aneurinibacillus</taxon>
    </lineage>
</organism>
<keyword evidence="2" id="KW-0813">Transport</keyword>
<feature type="transmembrane region" description="Helical" evidence="7">
    <location>
        <begin position="159"/>
        <end position="178"/>
    </location>
</feature>
<dbReference type="PATRIC" id="fig|47500.9.peg.5840"/>
<feature type="transmembrane region" description="Helical" evidence="7">
    <location>
        <begin position="240"/>
        <end position="258"/>
    </location>
</feature>
<dbReference type="PROSITE" id="PS50850">
    <property type="entry name" value="MFS"/>
    <property type="match status" value="1"/>
</dbReference>
<feature type="transmembrane region" description="Helical" evidence="7">
    <location>
        <begin position="205"/>
        <end position="228"/>
    </location>
</feature>
<evidence type="ECO:0000313" key="10">
    <source>
        <dbReference type="EMBL" id="SDK36740.1"/>
    </source>
</evidence>
<feature type="transmembrane region" description="Helical" evidence="7">
    <location>
        <begin position="38"/>
        <end position="61"/>
    </location>
</feature>
<feature type="transmembrane region" description="Helical" evidence="7">
    <location>
        <begin position="293"/>
        <end position="314"/>
    </location>
</feature>
<dbReference type="RefSeq" id="WP_043066539.1">
    <property type="nucleotide sequence ID" value="NZ_BJOA01000251.1"/>
</dbReference>
<feature type="transmembrane region" description="Helical" evidence="7">
    <location>
        <begin position="73"/>
        <end position="92"/>
    </location>
</feature>
<feature type="transmembrane region" description="Helical" evidence="7">
    <location>
        <begin position="270"/>
        <end position="287"/>
    </location>
</feature>
<name>A0A0M0H640_ANEMI</name>
<feature type="transmembrane region" description="Helical" evidence="7">
    <location>
        <begin position="358"/>
        <end position="378"/>
    </location>
</feature>
<dbReference type="GO" id="GO:0022857">
    <property type="term" value="F:transmembrane transporter activity"/>
    <property type="evidence" value="ECO:0007669"/>
    <property type="project" value="InterPro"/>
</dbReference>
<dbReference type="STRING" id="47500.AF333_20795"/>
<feature type="domain" description="Major facilitator superfamily (MFS) profile" evidence="8">
    <location>
        <begin position="6"/>
        <end position="383"/>
    </location>
</feature>
<reference evidence="10 12" key="2">
    <citation type="submission" date="2016-10" db="EMBL/GenBank/DDBJ databases">
        <authorList>
            <person name="de Groot N.N."/>
        </authorList>
    </citation>
    <scope>NUCLEOTIDE SEQUENCE [LARGE SCALE GENOMIC DNA]</scope>
    <source>
        <strain evidence="10 12">DSM 2895</strain>
    </source>
</reference>
<evidence type="ECO:0000259" key="8">
    <source>
        <dbReference type="PROSITE" id="PS50850"/>
    </source>
</evidence>
<feature type="transmembrane region" description="Helical" evidence="7">
    <location>
        <begin position="98"/>
        <end position="119"/>
    </location>
</feature>
<dbReference type="GeneID" id="42307592"/>
<evidence type="ECO:0000313" key="12">
    <source>
        <dbReference type="Proteomes" id="UP000182836"/>
    </source>
</evidence>
<dbReference type="EMBL" id="FNED01000051">
    <property type="protein sequence ID" value="SDK36740.1"/>
    <property type="molecule type" value="Genomic_DNA"/>
</dbReference>
<evidence type="ECO:0000256" key="5">
    <source>
        <dbReference type="ARBA" id="ARBA00022989"/>
    </source>
</evidence>
<keyword evidence="3" id="KW-1003">Cell membrane</keyword>
<feature type="transmembrane region" description="Helical" evidence="7">
    <location>
        <begin position="9"/>
        <end position="32"/>
    </location>
</feature>
<feature type="transmembrane region" description="Helical" evidence="7">
    <location>
        <begin position="326"/>
        <end position="346"/>
    </location>
</feature>
<protein>
    <submittedName>
        <fullName evidence="10">Predicted arabinose efflux permease, MFS family</fullName>
    </submittedName>
</protein>
<dbReference type="OrthoDB" id="2621564at2"/>
<evidence type="ECO:0000256" key="2">
    <source>
        <dbReference type="ARBA" id="ARBA00022448"/>
    </source>
</evidence>
<gene>
    <name evidence="9" type="ORF">AF333_20795</name>
    <name evidence="10" type="ORF">SAMN04487909_1515</name>
</gene>
<dbReference type="GO" id="GO:0005886">
    <property type="term" value="C:plasma membrane"/>
    <property type="evidence" value="ECO:0007669"/>
    <property type="project" value="UniProtKB-SubCell"/>
</dbReference>
<dbReference type="SUPFAM" id="SSF103473">
    <property type="entry name" value="MFS general substrate transporter"/>
    <property type="match status" value="1"/>
</dbReference>
<dbReference type="InterPro" id="IPR036259">
    <property type="entry name" value="MFS_trans_sf"/>
</dbReference>